<evidence type="ECO:0000256" key="1">
    <source>
        <dbReference type="ARBA" id="ARBA00009477"/>
    </source>
</evidence>
<protein>
    <submittedName>
        <fullName evidence="3">RND family efflux transporter, MFP subunit</fullName>
    </submittedName>
</protein>
<dbReference type="RefSeq" id="WP_177175053.1">
    <property type="nucleotide sequence ID" value="NZ_FNSL01000001.1"/>
</dbReference>
<dbReference type="Gene3D" id="1.10.287.470">
    <property type="entry name" value="Helix hairpin bin"/>
    <property type="match status" value="1"/>
</dbReference>
<dbReference type="InterPro" id="IPR006143">
    <property type="entry name" value="RND_pump_MFP"/>
</dbReference>
<accession>A0A1H4JUY5</accession>
<keyword evidence="4" id="KW-1185">Reference proteome</keyword>
<dbReference type="Gene3D" id="2.40.50.100">
    <property type="match status" value="1"/>
</dbReference>
<keyword evidence="2" id="KW-0175">Coiled coil</keyword>
<dbReference type="Gene3D" id="2.40.30.170">
    <property type="match status" value="1"/>
</dbReference>
<dbReference type="EMBL" id="FNSL01000001">
    <property type="protein sequence ID" value="SEB49675.1"/>
    <property type="molecule type" value="Genomic_DNA"/>
</dbReference>
<dbReference type="SUPFAM" id="SSF111369">
    <property type="entry name" value="HlyD-like secretion proteins"/>
    <property type="match status" value="1"/>
</dbReference>
<comment type="similarity">
    <text evidence="1">Belongs to the membrane fusion protein (MFP) (TC 8.A.1) family.</text>
</comment>
<proteinExistence type="inferred from homology"/>
<sequence length="368" mass="39379">MRVGTAALICTIALALGACRQEESDNTSTEPRAVRVIEARSYPAGRLHRFPGVVEPHQITRLAFDAGGRLGTVELAIGQRVMAGEVLMQLDPDDFALRLARTEAALSEARAALRSANDEAARQRKLFARNVASQAALDRATSAQDQARARVDQAERQRDIAGEALADTTLRAPFDGVISAVPVQSFDSVQPGQPVVALYEAGRLRVPILVGYDVMTQLEIGQKVELHPSLERLPELSGVVAEIGQRSEVVSAFPVLIELTDADEHVRPGLGVEVRVSLPMPEAAEGIVLPVNALATHLMTAGSMKARRGLVFVVGEANQLEAREISLAGLDGSRLVVASGLEERALVVVAGVPFLRAGQKVRPMEPRP</sequence>
<organism evidence="3 4">
    <name type="scientific">Nitratireductor aquibiodomus</name>
    <dbReference type="NCBI Taxonomy" id="204799"/>
    <lineage>
        <taxon>Bacteria</taxon>
        <taxon>Pseudomonadati</taxon>
        <taxon>Pseudomonadota</taxon>
        <taxon>Alphaproteobacteria</taxon>
        <taxon>Hyphomicrobiales</taxon>
        <taxon>Phyllobacteriaceae</taxon>
        <taxon>Nitratireductor</taxon>
    </lineage>
</organism>
<dbReference type="PROSITE" id="PS51257">
    <property type="entry name" value="PROKAR_LIPOPROTEIN"/>
    <property type="match status" value="1"/>
</dbReference>
<dbReference type="Gene3D" id="2.40.420.20">
    <property type="match status" value="1"/>
</dbReference>
<dbReference type="GO" id="GO:1990281">
    <property type="term" value="C:efflux pump complex"/>
    <property type="evidence" value="ECO:0007669"/>
    <property type="project" value="TreeGrafter"/>
</dbReference>
<evidence type="ECO:0000256" key="2">
    <source>
        <dbReference type="SAM" id="Coils"/>
    </source>
</evidence>
<dbReference type="NCBIfam" id="TIGR01730">
    <property type="entry name" value="RND_mfp"/>
    <property type="match status" value="1"/>
</dbReference>
<dbReference type="PANTHER" id="PTHR30469">
    <property type="entry name" value="MULTIDRUG RESISTANCE PROTEIN MDTA"/>
    <property type="match status" value="1"/>
</dbReference>
<evidence type="ECO:0000313" key="3">
    <source>
        <dbReference type="EMBL" id="SEB49675.1"/>
    </source>
</evidence>
<dbReference type="GO" id="GO:0015562">
    <property type="term" value="F:efflux transmembrane transporter activity"/>
    <property type="evidence" value="ECO:0007669"/>
    <property type="project" value="TreeGrafter"/>
</dbReference>
<evidence type="ECO:0000313" key="4">
    <source>
        <dbReference type="Proteomes" id="UP000199064"/>
    </source>
</evidence>
<dbReference type="AlphaFoldDB" id="A0A1H4JUY5"/>
<name>A0A1H4JUY5_9HYPH</name>
<gene>
    <name evidence="3" type="ORF">SAMN05216452_1674</name>
</gene>
<reference evidence="4" key="1">
    <citation type="submission" date="2016-10" db="EMBL/GenBank/DDBJ databases">
        <authorList>
            <person name="Varghese N."/>
            <person name="Submissions S."/>
        </authorList>
    </citation>
    <scope>NUCLEOTIDE SEQUENCE [LARGE SCALE GENOMIC DNA]</scope>
    <source>
        <strain evidence="4">ES.061</strain>
    </source>
</reference>
<dbReference type="Proteomes" id="UP000199064">
    <property type="component" value="Unassembled WGS sequence"/>
</dbReference>
<feature type="coiled-coil region" evidence="2">
    <location>
        <begin position="99"/>
        <end position="164"/>
    </location>
</feature>